<keyword evidence="2" id="KW-1185">Reference proteome</keyword>
<dbReference type="EMBL" id="DS989860">
    <property type="protein sequence ID" value="EDX73057.1"/>
    <property type="molecule type" value="Genomic_DNA"/>
</dbReference>
<sequence>MTCPDFSGILFLLWENVCAYKVVQRIQGDRSFFPSSNPHAIALSIGSMSVLHKMLL</sequence>
<dbReference type="Proteomes" id="UP000003835">
    <property type="component" value="Unassembled WGS sequence"/>
</dbReference>
<dbReference type="HOGENOM" id="CLU_3006393_0_0_3"/>
<evidence type="ECO:0000313" key="2">
    <source>
        <dbReference type="Proteomes" id="UP000003835"/>
    </source>
</evidence>
<proteinExistence type="predicted"/>
<protein>
    <submittedName>
        <fullName evidence="1">Uncharacterized protein</fullName>
    </submittedName>
</protein>
<gene>
    <name evidence="1" type="ORF">MC7420_2675</name>
</gene>
<dbReference type="AlphaFoldDB" id="B4VYE9"/>
<reference evidence="1 2" key="1">
    <citation type="submission" date="2008-07" db="EMBL/GenBank/DDBJ databases">
        <authorList>
            <person name="Tandeau de Marsac N."/>
            <person name="Ferriera S."/>
            <person name="Johnson J."/>
            <person name="Kravitz S."/>
            <person name="Beeson K."/>
            <person name="Sutton G."/>
            <person name="Rogers Y.-H."/>
            <person name="Friedman R."/>
            <person name="Frazier M."/>
            <person name="Venter J.C."/>
        </authorList>
    </citation>
    <scope>NUCLEOTIDE SEQUENCE [LARGE SCALE GENOMIC DNA]</scope>
    <source>
        <strain evidence="1 2">PCC 7420</strain>
    </source>
</reference>
<evidence type="ECO:0000313" key="1">
    <source>
        <dbReference type="EMBL" id="EDX73057.1"/>
    </source>
</evidence>
<organism evidence="1 2">
    <name type="scientific">Coleofasciculus chthonoplastes PCC 7420</name>
    <dbReference type="NCBI Taxonomy" id="118168"/>
    <lineage>
        <taxon>Bacteria</taxon>
        <taxon>Bacillati</taxon>
        <taxon>Cyanobacteriota</taxon>
        <taxon>Cyanophyceae</taxon>
        <taxon>Coleofasciculales</taxon>
        <taxon>Coleofasciculaceae</taxon>
        <taxon>Coleofasciculus</taxon>
    </lineage>
</organism>
<accession>B4VYE9</accession>
<name>B4VYE9_9CYAN</name>